<dbReference type="RefSeq" id="WP_013557587.1">
    <property type="nucleotide sequence ID" value="NC_014958.1"/>
</dbReference>
<name>E8UAJ3_DEIML</name>
<dbReference type="Gene3D" id="2.40.160.70">
    <property type="entry name" value="outer membrane protein from Thermus thermophilus HB27"/>
    <property type="match status" value="1"/>
</dbReference>
<evidence type="ECO:0000313" key="3">
    <source>
        <dbReference type="Proteomes" id="UP000008635"/>
    </source>
</evidence>
<dbReference type="HOGENOM" id="CLU_108404_0_0_0"/>
<dbReference type="OrthoDB" id="67362at2"/>
<gene>
    <name evidence="2" type="ordered locus">Deima_2447</name>
</gene>
<dbReference type="eggNOG" id="ENOG503392B">
    <property type="taxonomic scope" value="Bacteria"/>
</dbReference>
<sequence length="216" mass="22319" precursor="true">MKKTLMTLVLAGAATAAAQTSNFQLGLTGGFSGGLGGEVSVHAPNLFNGLGLRATTAYTGVDAFNDQSTAFAAIGYPTFAAYKTGTNSTESGSNTTVGVDVTYGLGTLAQNTTATLYAGPRYNMFRGTITTPGATTTTSDYTTNQFGLGAGVLLDYGIDRNLSLLGDLGFDQFFAAPITSNGVTTQPGTDAYRADDNLVNQPGSVFKFKVGIGYRF</sequence>
<dbReference type="GO" id="GO:0044384">
    <property type="term" value="C:host outer membrane"/>
    <property type="evidence" value="ECO:0007669"/>
    <property type="project" value="InterPro"/>
</dbReference>
<feature type="signal peptide" evidence="1">
    <location>
        <begin position="1"/>
        <end position="18"/>
    </location>
</feature>
<evidence type="ECO:0000256" key="1">
    <source>
        <dbReference type="SAM" id="SignalP"/>
    </source>
</evidence>
<feature type="chain" id="PRO_5003228495" description="Outer membrane protein beta-barrel domain-containing protein" evidence="1">
    <location>
        <begin position="19"/>
        <end position="216"/>
    </location>
</feature>
<evidence type="ECO:0008006" key="4">
    <source>
        <dbReference type="Google" id="ProtNLM"/>
    </source>
</evidence>
<dbReference type="EMBL" id="CP002454">
    <property type="protein sequence ID" value="ADV68082.1"/>
    <property type="molecule type" value="Genomic_DNA"/>
</dbReference>
<reference evidence="3" key="2">
    <citation type="submission" date="2011-01" db="EMBL/GenBank/DDBJ databases">
        <title>The complete genome of Deinococcus maricopensis DSM 21211.</title>
        <authorList>
            <consortium name="US DOE Joint Genome Institute (JGI-PGF)"/>
            <person name="Lucas S."/>
            <person name="Copeland A."/>
            <person name="Lapidus A."/>
            <person name="Goodwin L."/>
            <person name="Pitluck S."/>
            <person name="Kyrpides N."/>
            <person name="Mavromatis K."/>
            <person name="Pagani I."/>
            <person name="Ivanova N."/>
            <person name="Ovchinnikova G."/>
            <person name="Zeytun A."/>
            <person name="Detter J.C."/>
            <person name="Han C."/>
            <person name="Land M."/>
            <person name="Hauser L."/>
            <person name="Markowitz V."/>
            <person name="Cheng J.-F."/>
            <person name="Hugenholtz P."/>
            <person name="Woyke T."/>
            <person name="Wu D."/>
            <person name="Pukall R."/>
            <person name="Gehrich-Schroeter G."/>
            <person name="Brambilla E."/>
            <person name="Klenk H.-P."/>
            <person name="Eisen J.A."/>
        </authorList>
    </citation>
    <scope>NUCLEOTIDE SEQUENCE [LARGE SCALE GENOMIC DNA]</scope>
    <source>
        <strain evidence="3">DSM 21211 / LMG 22137 / NRRL B-23946 / LB-34</strain>
    </source>
</reference>
<proteinExistence type="predicted"/>
<protein>
    <recommendedName>
        <fullName evidence="4">Outer membrane protein beta-barrel domain-containing protein</fullName>
    </recommendedName>
</protein>
<dbReference type="PROSITE" id="PS00695">
    <property type="entry name" value="ENT_VIR_OMP_2"/>
    <property type="match status" value="1"/>
</dbReference>
<organism evidence="2 3">
    <name type="scientific">Deinococcus maricopensis (strain DSM 21211 / LMG 22137 / NRRL B-23946 / LB-34)</name>
    <dbReference type="NCBI Taxonomy" id="709986"/>
    <lineage>
        <taxon>Bacteria</taxon>
        <taxon>Thermotogati</taxon>
        <taxon>Deinococcota</taxon>
        <taxon>Deinococci</taxon>
        <taxon>Deinococcales</taxon>
        <taxon>Deinococcaceae</taxon>
        <taxon>Deinococcus</taxon>
    </lineage>
</organism>
<keyword evidence="3" id="KW-1185">Reference proteome</keyword>
<dbReference type="STRING" id="709986.Deima_2447"/>
<dbReference type="AlphaFoldDB" id="E8UAJ3"/>
<dbReference type="Proteomes" id="UP000008635">
    <property type="component" value="Chromosome"/>
</dbReference>
<reference evidence="2 3" key="1">
    <citation type="journal article" date="2011" name="Stand. Genomic Sci.">
        <title>Complete genome sequence of Deinococcus maricopensis type strain (LB-34).</title>
        <authorList>
            <person name="Pukall R."/>
            <person name="Zeytun A."/>
            <person name="Lucas S."/>
            <person name="Lapidus A."/>
            <person name="Hammon N."/>
            <person name="Deshpande S."/>
            <person name="Nolan M."/>
            <person name="Cheng J.F."/>
            <person name="Pitluck S."/>
            <person name="Liolios K."/>
            <person name="Pagani I."/>
            <person name="Mikhailova N."/>
            <person name="Ivanova N."/>
            <person name="Mavromatis K."/>
            <person name="Pati A."/>
            <person name="Tapia R."/>
            <person name="Han C."/>
            <person name="Goodwin L."/>
            <person name="Chen A."/>
            <person name="Palaniappan K."/>
            <person name="Land M."/>
            <person name="Hauser L."/>
            <person name="Chang Y.J."/>
            <person name="Jeffries C.D."/>
            <person name="Brambilla E.M."/>
            <person name="Rohde M."/>
            <person name="Goker M."/>
            <person name="Detter J.C."/>
            <person name="Woyke T."/>
            <person name="Bristow J."/>
            <person name="Eisen J.A."/>
            <person name="Markowitz V."/>
            <person name="Hugenholtz P."/>
            <person name="Kyrpides N.C."/>
            <person name="Klenk H.P."/>
        </authorList>
    </citation>
    <scope>NUCLEOTIDE SEQUENCE [LARGE SCALE GENOMIC DNA]</scope>
    <source>
        <strain evidence="3">DSM 21211 / LMG 22137 / NRRL B-23946 / LB-34</strain>
    </source>
</reference>
<evidence type="ECO:0000313" key="2">
    <source>
        <dbReference type="EMBL" id="ADV68082.1"/>
    </source>
</evidence>
<dbReference type="InterPro" id="IPR000758">
    <property type="entry name" value="Enterovir_OMP"/>
</dbReference>
<dbReference type="KEGG" id="dmr:Deima_2447"/>
<keyword evidence="1" id="KW-0732">Signal</keyword>
<accession>E8UAJ3</accession>